<proteinExistence type="predicted"/>
<reference evidence="2" key="1">
    <citation type="submission" date="2014-09" db="EMBL/GenBank/DDBJ databases">
        <authorList>
            <person name="Magalhaes I.L.F."/>
            <person name="Oliveira U."/>
            <person name="Santos F.R."/>
            <person name="Vidigal T.H.D.A."/>
            <person name="Brescovit A.D."/>
            <person name="Santos A.J."/>
        </authorList>
    </citation>
    <scope>NUCLEOTIDE SEQUENCE</scope>
    <source>
        <tissue evidence="2">Shoot tissue taken approximately 20 cm above the soil surface</tissue>
    </source>
</reference>
<name>A0A0A9GKK2_ARUDO</name>
<dbReference type="AlphaFoldDB" id="A0A0A9GKK2"/>
<sequence length="59" mass="6614">MSAQRCQIHLFPQPWGYKNLFFSWIVVVAKKNITRQTRNELLSPGGSRSAPVPAGGRLC</sequence>
<accession>A0A0A9GKK2</accession>
<organism evidence="2">
    <name type="scientific">Arundo donax</name>
    <name type="common">Giant reed</name>
    <name type="synonym">Donax arundinaceus</name>
    <dbReference type="NCBI Taxonomy" id="35708"/>
    <lineage>
        <taxon>Eukaryota</taxon>
        <taxon>Viridiplantae</taxon>
        <taxon>Streptophyta</taxon>
        <taxon>Embryophyta</taxon>
        <taxon>Tracheophyta</taxon>
        <taxon>Spermatophyta</taxon>
        <taxon>Magnoliopsida</taxon>
        <taxon>Liliopsida</taxon>
        <taxon>Poales</taxon>
        <taxon>Poaceae</taxon>
        <taxon>PACMAD clade</taxon>
        <taxon>Arundinoideae</taxon>
        <taxon>Arundineae</taxon>
        <taxon>Arundo</taxon>
    </lineage>
</organism>
<reference evidence="2" key="2">
    <citation type="journal article" date="2015" name="Data Brief">
        <title>Shoot transcriptome of the giant reed, Arundo donax.</title>
        <authorList>
            <person name="Barrero R.A."/>
            <person name="Guerrero F.D."/>
            <person name="Moolhuijzen P."/>
            <person name="Goolsby J.A."/>
            <person name="Tidwell J."/>
            <person name="Bellgard S.E."/>
            <person name="Bellgard M.I."/>
        </authorList>
    </citation>
    <scope>NUCLEOTIDE SEQUENCE</scope>
    <source>
        <tissue evidence="2">Shoot tissue taken approximately 20 cm above the soil surface</tissue>
    </source>
</reference>
<evidence type="ECO:0000256" key="1">
    <source>
        <dbReference type="SAM" id="MobiDB-lite"/>
    </source>
</evidence>
<dbReference type="EMBL" id="GBRH01174830">
    <property type="protein sequence ID" value="JAE23066.1"/>
    <property type="molecule type" value="Transcribed_RNA"/>
</dbReference>
<evidence type="ECO:0000313" key="2">
    <source>
        <dbReference type="EMBL" id="JAE23066.1"/>
    </source>
</evidence>
<feature type="region of interest" description="Disordered" evidence="1">
    <location>
        <begin position="39"/>
        <end position="59"/>
    </location>
</feature>
<protein>
    <submittedName>
        <fullName evidence="2">Uncharacterized protein</fullName>
    </submittedName>
</protein>